<evidence type="ECO:0000313" key="2">
    <source>
        <dbReference type="Proteomes" id="UP000730618"/>
    </source>
</evidence>
<comment type="caution">
    <text evidence="1">The sequence shown here is derived from an EMBL/GenBank/DDBJ whole genome shotgun (WGS) entry which is preliminary data.</text>
</comment>
<reference evidence="1 2" key="1">
    <citation type="submission" date="2021-06" db="EMBL/GenBank/DDBJ databases">
        <authorList>
            <person name="Criscuolo A."/>
        </authorList>
    </citation>
    <scope>NUCLEOTIDE SEQUENCE [LARGE SCALE GENOMIC DNA]</scope>
    <source>
        <strain evidence="2">CIP 111802</strain>
    </source>
</reference>
<accession>A0ABM8VUR1</accession>
<dbReference type="EMBL" id="CAJVCE010000056">
    <property type="protein sequence ID" value="CAG7659044.1"/>
    <property type="molecule type" value="Genomic_DNA"/>
</dbReference>
<keyword evidence="2" id="KW-1185">Reference proteome</keyword>
<evidence type="ECO:0000313" key="1">
    <source>
        <dbReference type="EMBL" id="CAG7659044.1"/>
    </source>
</evidence>
<name>A0ABM8VUR1_9BACL</name>
<sequence length="31" mass="3750">MYVTRYEEIHQFPAQEPLGDTYTVLVNRYLC</sequence>
<organism evidence="1 2">
    <name type="scientific">Paenibacillus allorhizosphaerae</name>
    <dbReference type="NCBI Taxonomy" id="2849866"/>
    <lineage>
        <taxon>Bacteria</taxon>
        <taxon>Bacillati</taxon>
        <taxon>Bacillota</taxon>
        <taxon>Bacilli</taxon>
        <taxon>Bacillales</taxon>
        <taxon>Paenibacillaceae</taxon>
        <taxon>Paenibacillus</taxon>
    </lineage>
</organism>
<proteinExistence type="predicted"/>
<gene>
    <name evidence="1" type="ORF">PAECIP111802_07297</name>
</gene>
<protein>
    <submittedName>
        <fullName evidence="1">Uncharacterized protein</fullName>
    </submittedName>
</protein>
<dbReference type="Proteomes" id="UP000730618">
    <property type="component" value="Unassembled WGS sequence"/>
</dbReference>